<protein>
    <submittedName>
        <fullName evidence="2">TAXI family TRAP transporter solute-binding subunit</fullName>
    </submittedName>
</protein>
<dbReference type="Proteomes" id="UP000435138">
    <property type="component" value="Unassembled WGS sequence"/>
</dbReference>
<dbReference type="InterPro" id="IPR011852">
    <property type="entry name" value="TRAP_TAXI"/>
</dbReference>
<dbReference type="EMBL" id="WIXI01000022">
    <property type="protein sequence ID" value="MQY44561.1"/>
    <property type="molecule type" value="Genomic_DNA"/>
</dbReference>
<dbReference type="AlphaFoldDB" id="A0A6A8A6U1"/>
<reference evidence="2 3" key="1">
    <citation type="submission" date="2019-11" db="EMBL/GenBank/DDBJ databases">
        <title>Genome analysis of Rhizobacterium cereale a novel genus and species isolated from maize roots in North Spain.</title>
        <authorList>
            <person name="Menendez E."/>
            <person name="Flores-Felix J.D."/>
            <person name="Ramirez-Bahena M.-H."/>
            <person name="Igual J.M."/>
            <person name="Garcia-Fraile P."/>
            <person name="Peix A."/>
            <person name="Velazquez E."/>
        </authorList>
    </citation>
    <scope>NUCLEOTIDE SEQUENCE [LARGE SCALE GENOMIC DNA]</scope>
    <source>
        <strain evidence="2 3">RZME27</strain>
    </source>
</reference>
<dbReference type="PANTHER" id="PTHR42941">
    <property type="entry name" value="SLL1037 PROTEIN"/>
    <property type="match status" value="1"/>
</dbReference>
<organism evidence="2 3">
    <name type="scientific">Endobacterium cereale</name>
    <dbReference type="NCBI Taxonomy" id="2663029"/>
    <lineage>
        <taxon>Bacteria</taxon>
        <taxon>Pseudomonadati</taxon>
        <taxon>Pseudomonadota</taxon>
        <taxon>Alphaproteobacteria</taxon>
        <taxon>Hyphomicrobiales</taxon>
        <taxon>Rhizobiaceae</taxon>
        <taxon>Endobacterium</taxon>
    </lineage>
</organism>
<keyword evidence="3" id="KW-1185">Reference proteome</keyword>
<dbReference type="NCBIfam" id="TIGR02122">
    <property type="entry name" value="TRAP_TAXI"/>
    <property type="match status" value="1"/>
</dbReference>
<dbReference type="PANTHER" id="PTHR42941:SF1">
    <property type="entry name" value="SLL1037 PROTEIN"/>
    <property type="match status" value="1"/>
</dbReference>
<sequence>MKRLALNLFALALIGSVLPGVVRAQEADRNIMASMEGGSQTMIARDIAELGNKCGLPLHVVDSHGSLENFFGVRNRHNTQFGIVDSDILNYLSAYRGSNEDVKQAIQGMRIMLPLYDAEVHVVARAGINSLQDLRGKRLGVGQKDGTAYLTSQLILDILRIQVSERVTGSADEMIELLRQGEIDALLKVGNAPMPMFTDGRVDGSFHMVPITDDVLHASYKPVTLPAGTYSFQREPIKTIASKTLLMTYEYGSEKNAYYRNSCKAVSDFTNLIVGNLDELRRSGHHPKWKTLNLTEIPKGWEVGACVRKGLEPTYEVSCTETESADNQQYLDLLRDRLRQ</sequence>
<evidence type="ECO:0000313" key="2">
    <source>
        <dbReference type="EMBL" id="MQY44561.1"/>
    </source>
</evidence>
<comment type="caution">
    <text evidence="2">The sequence shown here is derived from an EMBL/GenBank/DDBJ whole genome shotgun (WGS) entry which is preliminary data.</text>
</comment>
<dbReference type="Gene3D" id="3.40.190.10">
    <property type="entry name" value="Periplasmic binding protein-like II"/>
    <property type="match status" value="2"/>
</dbReference>
<evidence type="ECO:0000256" key="1">
    <source>
        <dbReference type="SAM" id="SignalP"/>
    </source>
</evidence>
<proteinExistence type="predicted"/>
<dbReference type="Pfam" id="PF16868">
    <property type="entry name" value="NMT1_3"/>
    <property type="match status" value="1"/>
</dbReference>
<feature type="signal peptide" evidence="1">
    <location>
        <begin position="1"/>
        <end position="19"/>
    </location>
</feature>
<dbReference type="SUPFAM" id="SSF53850">
    <property type="entry name" value="Periplasmic binding protein-like II"/>
    <property type="match status" value="1"/>
</dbReference>
<keyword evidence="1" id="KW-0732">Signal</keyword>
<name>A0A6A8A6U1_9HYPH</name>
<accession>A0A6A8A6U1</accession>
<feature type="chain" id="PRO_5025560136" evidence="1">
    <location>
        <begin position="20"/>
        <end position="340"/>
    </location>
</feature>
<evidence type="ECO:0000313" key="3">
    <source>
        <dbReference type="Proteomes" id="UP000435138"/>
    </source>
</evidence>
<gene>
    <name evidence="2" type="ORF">GAO09_00535</name>
</gene>
<dbReference type="RefSeq" id="WP_153352130.1">
    <property type="nucleotide sequence ID" value="NZ_JAYKOO010000001.1"/>
</dbReference>